<dbReference type="InterPro" id="IPR003018">
    <property type="entry name" value="GAF"/>
</dbReference>
<evidence type="ECO:0000313" key="6">
    <source>
        <dbReference type="Proteomes" id="UP000325466"/>
    </source>
</evidence>
<organism evidence="5 7">
    <name type="scientific">Rhodococcus aetherivorans</name>
    <dbReference type="NCBI Taxonomy" id="191292"/>
    <lineage>
        <taxon>Bacteria</taxon>
        <taxon>Bacillati</taxon>
        <taxon>Actinomycetota</taxon>
        <taxon>Actinomycetes</taxon>
        <taxon>Mycobacteriales</taxon>
        <taxon>Nocardiaceae</taxon>
        <taxon>Rhodococcus</taxon>
    </lineage>
</organism>
<dbReference type="EMBL" id="BLAH01000113">
    <property type="protein sequence ID" value="GES39283.1"/>
    <property type="molecule type" value="Genomic_DNA"/>
</dbReference>
<evidence type="ECO:0000313" key="5">
    <source>
        <dbReference type="EMBL" id="UYF96759.1"/>
    </source>
</evidence>
<keyword evidence="1" id="KW-0378">Hydrolase</keyword>
<accession>A0AA46PLJ8</accession>
<dbReference type="Gene3D" id="3.30.450.40">
    <property type="match status" value="1"/>
</dbReference>
<dbReference type="PANTHER" id="PTHR43156">
    <property type="entry name" value="STAGE II SPORULATION PROTEIN E-RELATED"/>
    <property type="match status" value="1"/>
</dbReference>
<dbReference type="GeneID" id="83621522"/>
<dbReference type="SMART" id="SM00065">
    <property type="entry name" value="GAF"/>
    <property type="match status" value="1"/>
</dbReference>
<dbReference type="Pfam" id="PF07228">
    <property type="entry name" value="SpoIIE"/>
    <property type="match status" value="1"/>
</dbReference>
<dbReference type="SUPFAM" id="SSF55781">
    <property type="entry name" value="GAF domain-like"/>
    <property type="match status" value="1"/>
</dbReference>
<evidence type="ECO:0000259" key="3">
    <source>
        <dbReference type="SMART" id="SM00331"/>
    </source>
</evidence>
<dbReference type="EMBL" id="CP106982">
    <property type="protein sequence ID" value="UYF96759.1"/>
    <property type="molecule type" value="Genomic_DNA"/>
</dbReference>
<reference evidence="4 6" key="1">
    <citation type="journal article" date="2018" name="Biodegradation">
        <title>1,4-Dioxane degradation characteristics of Rhodococcus aetherivorans JCM 14343.</title>
        <authorList>
            <person name="Inoue D."/>
            <person name="Tsunoda T."/>
            <person name="Yamamoto N."/>
            <person name="Ike M."/>
            <person name="Sei K."/>
        </authorList>
    </citation>
    <scope>NUCLEOTIDE SEQUENCE [LARGE SCALE GENOMIC DNA]</scope>
    <source>
        <strain evidence="4 6">JCM 14343</strain>
    </source>
</reference>
<evidence type="ECO:0000259" key="2">
    <source>
        <dbReference type="SMART" id="SM00065"/>
    </source>
</evidence>
<dbReference type="GO" id="GO:0016791">
    <property type="term" value="F:phosphatase activity"/>
    <property type="evidence" value="ECO:0007669"/>
    <property type="project" value="TreeGrafter"/>
</dbReference>
<reference evidence="4" key="2">
    <citation type="submission" date="2019-10" db="EMBL/GenBank/DDBJ databases">
        <title>Draft genome sequence of Rhodococcus aetherivorans JCM 14343.</title>
        <authorList>
            <person name="Inoue D."/>
            <person name="Nakazawa M."/>
            <person name="Yamamoto N."/>
            <person name="Sei K."/>
            <person name="Ike M."/>
        </authorList>
    </citation>
    <scope>NUCLEOTIDE SEQUENCE</scope>
    <source>
        <strain evidence="4">JCM 14343</strain>
    </source>
</reference>
<dbReference type="InterPro" id="IPR029016">
    <property type="entry name" value="GAF-like_dom_sf"/>
</dbReference>
<protein>
    <submittedName>
        <fullName evidence="4">Serine phosphatase RsbU</fullName>
    </submittedName>
    <submittedName>
        <fullName evidence="5">SpoIIE family protein phosphatase</fullName>
    </submittedName>
</protein>
<dbReference type="SMART" id="SM00331">
    <property type="entry name" value="PP2C_SIG"/>
    <property type="match status" value="1"/>
</dbReference>
<dbReference type="PANTHER" id="PTHR43156:SF2">
    <property type="entry name" value="STAGE II SPORULATION PROTEIN E"/>
    <property type="match status" value="1"/>
</dbReference>
<feature type="domain" description="PPM-type phosphatase" evidence="3">
    <location>
        <begin position="205"/>
        <end position="426"/>
    </location>
</feature>
<gene>
    <name evidence="5" type="ORF">OCS65_13855</name>
    <name evidence="4" type="ORF">RAJCM14343_4551</name>
</gene>
<feature type="domain" description="GAF" evidence="2">
    <location>
        <begin position="26"/>
        <end position="171"/>
    </location>
</feature>
<dbReference type="InterPro" id="IPR036457">
    <property type="entry name" value="PPM-type-like_dom_sf"/>
</dbReference>
<dbReference type="RefSeq" id="WP_043798925.1">
    <property type="nucleotide sequence ID" value="NZ_BAAAYP010000024.1"/>
</dbReference>
<dbReference type="SUPFAM" id="SSF81606">
    <property type="entry name" value="PP2C-like"/>
    <property type="match status" value="1"/>
</dbReference>
<dbReference type="AlphaFoldDB" id="A0AA46PLJ8"/>
<keyword evidence="6" id="KW-1185">Reference proteome</keyword>
<dbReference type="InterPro" id="IPR052016">
    <property type="entry name" value="Bact_Sigma-Reg"/>
</dbReference>
<proteinExistence type="predicted"/>
<dbReference type="Proteomes" id="UP001163947">
    <property type="component" value="Chromosome"/>
</dbReference>
<evidence type="ECO:0000313" key="7">
    <source>
        <dbReference type="Proteomes" id="UP001163947"/>
    </source>
</evidence>
<reference evidence="5" key="3">
    <citation type="submission" date="2022-09" db="EMBL/GenBank/DDBJ databases">
        <title>The genome sequence of Rhodococcus aetherivorans N1.</title>
        <authorList>
            <person name="Jiang W."/>
        </authorList>
    </citation>
    <scope>NUCLEOTIDE SEQUENCE</scope>
    <source>
        <strain evidence="5">N1</strain>
    </source>
</reference>
<dbReference type="Gene3D" id="3.60.40.10">
    <property type="entry name" value="PPM-type phosphatase domain"/>
    <property type="match status" value="1"/>
</dbReference>
<name>A0AA46PLJ8_9NOCA</name>
<sequence>MTVLDHQQWETARMRAVSRYNILDTPADGTFDRIARLAASWFGTPIATVTIVDEDRIWFKAAHGLEGVRQIDRDPGLCASAILCDRPYVVADARTDPRTAQNPLVQGELGVRFYAAAPITTADGYRLGTVNVLDTRPREVSAADLSVLEDLASVVMDQLELRLSALATVRAERDLRLQAERDRHVLAELATTLQRTLLPPSLPAIEGIELACHYHAASSQQVGGDFYDVFHLGDDRWAFFLGDVEGHGPVAASVTSLIRYTLRAAAVRFSDPRLALAELNTVLLLDPQQHRFCTVMLGIIEPNLEGREGARVTLATGGHPPALLLRRSGAVCAAVGVRGMLVGALSEARFGACTVDLEPGETLLLYTDGLTEARPDGREIFGEENVVAFLSARVPDATPISLVAELSELIPSLRAQDDIALLAVGVPR</sequence>
<evidence type="ECO:0000256" key="1">
    <source>
        <dbReference type="ARBA" id="ARBA00022801"/>
    </source>
</evidence>
<dbReference type="Proteomes" id="UP000325466">
    <property type="component" value="Unassembled WGS sequence"/>
</dbReference>
<evidence type="ECO:0000313" key="4">
    <source>
        <dbReference type="EMBL" id="GES39283.1"/>
    </source>
</evidence>
<dbReference type="InterPro" id="IPR001932">
    <property type="entry name" value="PPM-type_phosphatase-like_dom"/>
</dbReference>
<dbReference type="Pfam" id="PF01590">
    <property type="entry name" value="GAF"/>
    <property type="match status" value="1"/>
</dbReference>
<dbReference type="KEGG" id="rav:AAT18_15100"/>